<dbReference type="InterPro" id="IPR000801">
    <property type="entry name" value="Esterase-like"/>
</dbReference>
<dbReference type="OrthoDB" id="420518at2759"/>
<evidence type="ECO:0000313" key="8">
    <source>
        <dbReference type="EMBL" id="VDD76693.1"/>
    </source>
</evidence>
<evidence type="ECO:0000256" key="3">
    <source>
        <dbReference type="ARBA" id="ARBA00012479"/>
    </source>
</evidence>
<dbReference type="PANTHER" id="PTHR10061:SF0">
    <property type="entry name" value="S-FORMYLGLUTATHIONE HYDROLASE"/>
    <property type="match status" value="1"/>
</dbReference>
<evidence type="ECO:0000256" key="4">
    <source>
        <dbReference type="ARBA" id="ARBA00016774"/>
    </source>
</evidence>
<dbReference type="PANTHER" id="PTHR10061">
    <property type="entry name" value="S-FORMYLGLUTATHIONE HYDROLASE"/>
    <property type="match status" value="1"/>
</dbReference>
<protein>
    <recommendedName>
        <fullName evidence="4">S-formylglutathione hydrolase</fullName>
        <ecNumber evidence="3">3.1.2.12</ecNumber>
    </recommendedName>
    <alternativeName>
        <fullName evidence="7">Esterase D</fullName>
    </alternativeName>
</protein>
<evidence type="ECO:0000256" key="1">
    <source>
        <dbReference type="ARBA" id="ARBA00002608"/>
    </source>
</evidence>
<keyword evidence="5" id="KW-0719">Serine esterase</keyword>
<gene>
    <name evidence="8" type="ORF">MCOS_LOCUS2696</name>
</gene>
<dbReference type="STRING" id="53468.A0A0R3U7A0"/>
<evidence type="ECO:0000256" key="6">
    <source>
        <dbReference type="ARBA" id="ARBA00022801"/>
    </source>
</evidence>
<dbReference type="GO" id="GO:0052689">
    <property type="term" value="F:carboxylic ester hydrolase activity"/>
    <property type="evidence" value="ECO:0007669"/>
    <property type="project" value="UniProtKB-KW"/>
</dbReference>
<comment type="function">
    <text evidence="1">Serine hydrolase involved in the detoxification of formaldehyde.</text>
</comment>
<name>A0A0R3U7A0_MESCO</name>
<dbReference type="AlphaFoldDB" id="A0A0R3U7A0"/>
<dbReference type="GO" id="GO:0046294">
    <property type="term" value="P:formaldehyde catabolic process"/>
    <property type="evidence" value="ECO:0007669"/>
    <property type="project" value="InterPro"/>
</dbReference>
<accession>A0A0R3U7A0</accession>
<organism evidence="8 9">
    <name type="scientific">Mesocestoides corti</name>
    <name type="common">Flatworm</name>
    <dbReference type="NCBI Taxonomy" id="53468"/>
    <lineage>
        <taxon>Eukaryota</taxon>
        <taxon>Metazoa</taxon>
        <taxon>Spiralia</taxon>
        <taxon>Lophotrochozoa</taxon>
        <taxon>Platyhelminthes</taxon>
        <taxon>Cestoda</taxon>
        <taxon>Eucestoda</taxon>
        <taxon>Cyclophyllidea</taxon>
        <taxon>Mesocestoididae</taxon>
        <taxon>Mesocestoides</taxon>
    </lineage>
</organism>
<comment type="similarity">
    <text evidence="2">Belongs to the esterase D family.</text>
</comment>
<dbReference type="EC" id="3.1.2.12" evidence="3"/>
<dbReference type="Gene3D" id="3.40.50.1820">
    <property type="entry name" value="alpha/beta hydrolase"/>
    <property type="match status" value="1"/>
</dbReference>
<dbReference type="EMBL" id="UXSR01000477">
    <property type="protein sequence ID" value="VDD76693.1"/>
    <property type="molecule type" value="Genomic_DNA"/>
</dbReference>
<dbReference type="InterPro" id="IPR014186">
    <property type="entry name" value="S-formylglutathione_hydrol"/>
</dbReference>
<evidence type="ECO:0000256" key="7">
    <source>
        <dbReference type="ARBA" id="ARBA00032082"/>
    </source>
</evidence>
<dbReference type="GO" id="GO:0005829">
    <property type="term" value="C:cytosol"/>
    <property type="evidence" value="ECO:0007669"/>
    <property type="project" value="TreeGrafter"/>
</dbReference>
<dbReference type="InterPro" id="IPR029058">
    <property type="entry name" value="AB_hydrolase_fold"/>
</dbReference>
<reference evidence="8 9" key="1">
    <citation type="submission" date="2018-10" db="EMBL/GenBank/DDBJ databases">
        <authorList>
            <consortium name="Pathogen Informatics"/>
        </authorList>
    </citation>
    <scope>NUCLEOTIDE SEQUENCE [LARGE SCALE GENOMIC DNA]</scope>
</reference>
<evidence type="ECO:0000256" key="5">
    <source>
        <dbReference type="ARBA" id="ARBA00022487"/>
    </source>
</evidence>
<keyword evidence="6" id="KW-0378">Hydrolase</keyword>
<dbReference type="GO" id="GO:0018738">
    <property type="term" value="F:S-formylglutathione hydrolase activity"/>
    <property type="evidence" value="ECO:0007669"/>
    <property type="project" value="UniProtKB-EC"/>
</dbReference>
<dbReference type="SUPFAM" id="SSF53474">
    <property type="entry name" value="alpha/beta-Hydrolases"/>
    <property type="match status" value="1"/>
</dbReference>
<sequence length="214" mass="23712">MSTEQSFILKSGAQRIASELGLILVNPDTSPRGSDFPGENDDYDFGSGAGFYLNATQEPWRYNYHMYDYVTTELPGLIEKNFNVISGKYGLCGHSMGGHGALVVGLRNPDRFASVSALAPICHPSVVPWGIKAFSGYLGADSDWSMYDAVELIAKHKKRFAIPPLIDQGDVDEWLELNLKPADLTKACADTGQEINMRYQKVRFVRFVLQQPAQ</sequence>
<evidence type="ECO:0000313" key="9">
    <source>
        <dbReference type="Proteomes" id="UP000267029"/>
    </source>
</evidence>
<dbReference type="Proteomes" id="UP000267029">
    <property type="component" value="Unassembled WGS sequence"/>
</dbReference>
<evidence type="ECO:0000256" key="2">
    <source>
        <dbReference type="ARBA" id="ARBA00005622"/>
    </source>
</evidence>
<keyword evidence="9" id="KW-1185">Reference proteome</keyword>
<proteinExistence type="inferred from homology"/>
<dbReference type="Pfam" id="PF00756">
    <property type="entry name" value="Esterase"/>
    <property type="match status" value="1"/>
</dbReference>